<evidence type="ECO:0000313" key="1">
    <source>
        <dbReference type="EMBL" id="SOQ46197.1"/>
    </source>
</evidence>
<organism evidence="1">
    <name type="scientific">Spodoptera frugiperda</name>
    <name type="common">Fall armyworm</name>
    <dbReference type="NCBI Taxonomy" id="7108"/>
    <lineage>
        <taxon>Eukaryota</taxon>
        <taxon>Metazoa</taxon>
        <taxon>Ecdysozoa</taxon>
        <taxon>Arthropoda</taxon>
        <taxon>Hexapoda</taxon>
        <taxon>Insecta</taxon>
        <taxon>Pterygota</taxon>
        <taxon>Neoptera</taxon>
        <taxon>Endopterygota</taxon>
        <taxon>Lepidoptera</taxon>
        <taxon>Glossata</taxon>
        <taxon>Ditrysia</taxon>
        <taxon>Noctuoidea</taxon>
        <taxon>Noctuidae</taxon>
        <taxon>Amphipyrinae</taxon>
        <taxon>Spodoptera</taxon>
    </lineage>
</organism>
<accession>A0A2H1VZJ1</accession>
<reference evidence="1" key="1">
    <citation type="submission" date="2016-07" db="EMBL/GenBank/DDBJ databases">
        <authorList>
            <person name="Bretaudeau A."/>
        </authorList>
    </citation>
    <scope>NUCLEOTIDE SEQUENCE</scope>
    <source>
        <strain evidence="1">Rice</strain>
        <tissue evidence="1">Whole body</tissue>
    </source>
</reference>
<dbReference type="AlphaFoldDB" id="A0A2H1VZJ1"/>
<dbReference type="EMBL" id="ODYU01005400">
    <property type="protein sequence ID" value="SOQ46197.1"/>
    <property type="molecule type" value="Genomic_DNA"/>
</dbReference>
<gene>
    <name evidence="1" type="ORF">SFRICE_005491</name>
</gene>
<proteinExistence type="predicted"/>
<protein>
    <submittedName>
        <fullName evidence="1">SFRICE_005491</fullName>
    </submittedName>
</protein>
<sequence length="178" mass="19535">MPSPALGGMRESVRLLMAKNHPDPTPAFRVGTPVYKEIYSMGQSPNDFAHVRGSIRLLLTKNLPVPTPALHARVPALHYFLLSTSKSSIKASSVSLCTSSSLSWSPTSLSVSSQGSSSSLCMRLARIWSSSNNSFPWDAPDLNVPVFSDPGLQDLQRYENKAYHDLLHKHVTNKSNEE</sequence>
<name>A0A2H1VZJ1_SPOFR</name>